<dbReference type="EMBL" id="CP008956">
    <property type="protein sequence ID" value="QJQ01249.1"/>
    <property type="molecule type" value="Genomic_DNA"/>
</dbReference>
<dbReference type="AlphaFoldDB" id="A0A6M3ZRL7"/>
<dbReference type="Proteomes" id="UP000501648">
    <property type="component" value="Chromosome"/>
</dbReference>
<accession>A0A6M3ZRL7</accession>
<dbReference type="Pfam" id="PF05932">
    <property type="entry name" value="CesT"/>
    <property type="match status" value="1"/>
</dbReference>
<proteinExistence type="predicted"/>
<dbReference type="GO" id="GO:0030254">
    <property type="term" value="P:protein secretion by the type III secretion system"/>
    <property type="evidence" value="ECO:0007669"/>
    <property type="project" value="InterPro"/>
</dbReference>
<dbReference type="SUPFAM" id="SSF69635">
    <property type="entry name" value="Type III secretory system chaperone-like"/>
    <property type="match status" value="1"/>
</dbReference>
<sequence>MTISRYRHLIEQLGAHFRLPLQGSLHQATTMQVDGVELNLYHGGLIVPDSVLLYCEFGPLPRLQREQVLLRLLETNMYLFNTNCPAFTYQAQKDSIFLICRFSLSSATLESTLELFDFLVSLALRWRRDYYLFGEDEAGI</sequence>
<dbReference type="InterPro" id="IPR010261">
    <property type="entry name" value="Tir_chaperone"/>
</dbReference>
<dbReference type="CDD" id="cd17020">
    <property type="entry name" value="T3SC_IA_ShcM-like"/>
    <property type="match status" value="1"/>
</dbReference>
<dbReference type="Gene3D" id="3.30.1460.10">
    <property type="match status" value="1"/>
</dbReference>
<gene>
    <name evidence="1" type="ORF">C798_13690</name>
</gene>
<reference evidence="1 2" key="1">
    <citation type="journal article" date="2012" name="J. Bacteriol.">
        <title>Genome sequence of the pathogenic Herbaspirillum seropedicae strain Os34, isolated from rice roots.</title>
        <authorList>
            <person name="Ye W."/>
            <person name="Ye S."/>
            <person name="Liu J."/>
            <person name="Chang S."/>
            <person name="Chen M."/>
            <person name="Zhu B."/>
            <person name="Guo L."/>
            <person name="An Q."/>
        </authorList>
    </citation>
    <scope>NUCLEOTIDE SEQUENCE [LARGE SCALE GENOMIC DNA]</scope>
    <source>
        <strain evidence="1 2">Os34</strain>
    </source>
</reference>
<evidence type="ECO:0000313" key="1">
    <source>
        <dbReference type="EMBL" id="QJQ01249.1"/>
    </source>
</evidence>
<protein>
    <submittedName>
        <fullName evidence="1">Type III secretion chaperone CesT</fullName>
    </submittedName>
</protein>
<evidence type="ECO:0000313" key="2">
    <source>
        <dbReference type="Proteomes" id="UP000501648"/>
    </source>
</evidence>
<organism evidence="1 2">
    <name type="scientific">Herbaspirillum rubrisubalbicans Os34</name>
    <dbReference type="NCBI Taxonomy" id="1235827"/>
    <lineage>
        <taxon>Bacteria</taxon>
        <taxon>Pseudomonadati</taxon>
        <taxon>Pseudomonadota</taxon>
        <taxon>Betaproteobacteria</taxon>
        <taxon>Burkholderiales</taxon>
        <taxon>Oxalobacteraceae</taxon>
        <taxon>Herbaspirillum</taxon>
    </lineage>
</organism>
<name>A0A6M3ZRL7_9BURK</name>